<dbReference type="SUPFAM" id="SSF55083">
    <property type="entry name" value="6-hydroxymethyl-7,8-dihydropterin pyrophosphokinase, HPPK"/>
    <property type="match status" value="1"/>
</dbReference>
<evidence type="ECO:0000256" key="4">
    <source>
        <dbReference type="ARBA" id="ARBA00022679"/>
    </source>
</evidence>
<gene>
    <name evidence="10" type="primary">folK</name>
    <name evidence="10" type="ORF">P4S50_08530</name>
</gene>
<comment type="pathway">
    <text evidence="2">Cofactor biosynthesis; tetrahydrofolate biosynthesis; 2-amino-4-hydroxy-6-hydroxymethyl-7,8-dihydropteridine diphosphate from 7,8-dihydroneopterin triphosphate: step 4/4.</text>
</comment>
<sequence length="161" mass="18874">MSRAYLGIGTNMGDRLNNLNDAIEHIKQFENTEITKISKVYETRPWGYTNQNDFLNLCVSIDTNLKPEELLQKCLEVELNLKRERIIRWGPRTIDIDILIYDDIICNGEKLTLPHPRIQERAFVLIPLMDLKEDLIIKGMLLKEWLNELDAEEVKEYIGDE</sequence>
<comment type="catalytic activity">
    <reaction evidence="1">
        <text>6-hydroxymethyl-7,8-dihydropterin + ATP = (7,8-dihydropterin-6-yl)methyl diphosphate + AMP + H(+)</text>
        <dbReference type="Rhea" id="RHEA:11412"/>
        <dbReference type="ChEBI" id="CHEBI:15378"/>
        <dbReference type="ChEBI" id="CHEBI:30616"/>
        <dbReference type="ChEBI" id="CHEBI:44841"/>
        <dbReference type="ChEBI" id="CHEBI:72950"/>
        <dbReference type="ChEBI" id="CHEBI:456215"/>
        <dbReference type="EC" id="2.7.6.3"/>
    </reaction>
</comment>
<dbReference type="Pfam" id="PF01288">
    <property type="entry name" value="HPPK"/>
    <property type="match status" value="1"/>
</dbReference>
<reference evidence="10 11" key="1">
    <citation type="submission" date="2023-03" db="EMBL/GenBank/DDBJ databases">
        <title>Complete genome sequence of Tepidibacter sp. SWIR-1, isolated from a deep-sea hydrothermal vent.</title>
        <authorList>
            <person name="Li X."/>
        </authorList>
    </citation>
    <scope>NUCLEOTIDE SEQUENCE [LARGE SCALE GENOMIC DNA]</scope>
    <source>
        <strain evidence="10 11">SWIR-1</strain>
    </source>
</reference>
<proteinExistence type="predicted"/>
<dbReference type="EC" id="2.7.6.3" evidence="3"/>
<evidence type="ECO:0000259" key="9">
    <source>
        <dbReference type="PROSITE" id="PS00794"/>
    </source>
</evidence>
<keyword evidence="8" id="KW-0289">Folate biosynthesis</keyword>
<protein>
    <recommendedName>
        <fullName evidence="3">2-amino-4-hydroxy-6-hydroxymethyldihydropteridine diphosphokinase</fullName>
        <ecNumber evidence="3">2.7.6.3</ecNumber>
    </recommendedName>
</protein>
<dbReference type="NCBIfam" id="TIGR01498">
    <property type="entry name" value="folK"/>
    <property type="match status" value="1"/>
</dbReference>
<keyword evidence="7" id="KW-0067">ATP-binding</keyword>
<evidence type="ECO:0000256" key="6">
    <source>
        <dbReference type="ARBA" id="ARBA00022777"/>
    </source>
</evidence>
<evidence type="ECO:0000256" key="1">
    <source>
        <dbReference type="ARBA" id="ARBA00000198"/>
    </source>
</evidence>
<dbReference type="PROSITE" id="PS00794">
    <property type="entry name" value="HPPK"/>
    <property type="match status" value="1"/>
</dbReference>
<feature type="domain" description="7,8-dihydro-6-hydroxymethylpterin-pyrophosphokinase" evidence="9">
    <location>
        <begin position="88"/>
        <end position="99"/>
    </location>
</feature>
<evidence type="ECO:0000313" key="11">
    <source>
        <dbReference type="Proteomes" id="UP001222800"/>
    </source>
</evidence>
<dbReference type="InterPro" id="IPR035907">
    <property type="entry name" value="Hppk_sf"/>
</dbReference>
<dbReference type="Proteomes" id="UP001222800">
    <property type="component" value="Chromosome"/>
</dbReference>
<dbReference type="InterPro" id="IPR000550">
    <property type="entry name" value="Hppk"/>
</dbReference>
<evidence type="ECO:0000256" key="5">
    <source>
        <dbReference type="ARBA" id="ARBA00022741"/>
    </source>
</evidence>
<accession>A0ABY8EGN6</accession>
<evidence type="ECO:0000256" key="2">
    <source>
        <dbReference type="ARBA" id="ARBA00005051"/>
    </source>
</evidence>
<keyword evidence="6" id="KW-0418">Kinase</keyword>
<dbReference type="GO" id="GO:0003848">
    <property type="term" value="F:2-amino-4-hydroxy-6-hydroxymethyldihydropteridine diphosphokinase activity"/>
    <property type="evidence" value="ECO:0007669"/>
    <property type="project" value="UniProtKB-EC"/>
</dbReference>
<dbReference type="EMBL" id="CP120733">
    <property type="protein sequence ID" value="WFD12110.1"/>
    <property type="molecule type" value="Genomic_DNA"/>
</dbReference>
<dbReference type="Gene3D" id="3.30.70.560">
    <property type="entry name" value="7,8-Dihydro-6-hydroxymethylpterin-pyrophosphokinase HPPK"/>
    <property type="match status" value="1"/>
</dbReference>
<keyword evidence="5" id="KW-0547">Nucleotide-binding</keyword>
<evidence type="ECO:0000256" key="3">
    <source>
        <dbReference type="ARBA" id="ARBA00013253"/>
    </source>
</evidence>
<evidence type="ECO:0000256" key="8">
    <source>
        <dbReference type="ARBA" id="ARBA00022909"/>
    </source>
</evidence>
<keyword evidence="4 10" id="KW-0808">Transferase</keyword>
<dbReference type="PANTHER" id="PTHR43071">
    <property type="entry name" value="2-AMINO-4-HYDROXY-6-HYDROXYMETHYLDIHYDROPTERIDINE PYROPHOSPHOKINASE"/>
    <property type="match status" value="1"/>
</dbReference>
<name>A0ABY8EGN6_9FIRM</name>
<evidence type="ECO:0000313" key="10">
    <source>
        <dbReference type="EMBL" id="WFD12110.1"/>
    </source>
</evidence>
<dbReference type="PANTHER" id="PTHR43071:SF1">
    <property type="entry name" value="2-AMINO-4-HYDROXY-6-HYDROXYMETHYLDIHYDROPTERIDINE PYROPHOSPHOKINASE"/>
    <property type="match status" value="1"/>
</dbReference>
<organism evidence="10 11">
    <name type="scientific">Tepidibacter hydrothermalis</name>
    <dbReference type="NCBI Taxonomy" id="3036126"/>
    <lineage>
        <taxon>Bacteria</taxon>
        <taxon>Bacillati</taxon>
        <taxon>Bacillota</taxon>
        <taxon>Clostridia</taxon>
        <taxon>Peptostreptococcales</taxon>
        <taxon>Peptostreptococcaceae</taxon>
        <taxon>Tepidibacter</taxon>
    </lineage>
</organism>
<dbReference type="RefSeq" id="WP_277734392.1">
    <property type="nucleotide sequence ID" value="NZ_CP120733.1"/>
</dbReference>
<dbReference type="CDD" id="cd00483">
    <property type="entry name" value="HPPK"/>
    <property type="match status" value="1"/>
</dbReference>
<keyword evidence="11" id="KW-1185">Reference proteome</keyword>
<evidence type="ECO:0000256" key="7">
    <source>
        <dbReference type="ARBA" id="ARBA00022840"/>
    </source>
</evidence>